<dbReference type="Proteomes" id="UP000662914">
    <property type="component" value="Chromosome"/>
</dbReference>
<name>A0A809RZZ7_9PROT</name>
<dbReference type="EMBL" id="AP021857">
    <property type="protein sequence ID" value="BBO21867.1"/>
    <property type="molecule type" value="Genomic_DNA"/>
</dbReference>
<evidence type="ECO:0000259" key="4">
    <source>
        <dbReference type="Pfam" id="PF08544"/>
    </source>
</evidence>
<evidence type="ECO:0000313" key="5">
    <source>
        <dbReference type="EMBL" id="BBO21867.1"/>
    </source>
</evidence>
<dbReference type="Pfam" id="PF08544">
    <property type="entry name" value="GHMP_kinases_C"/>
    <property type="match status" value="1"/>
</dbReference>
<reference evidence="5" key="1">
    <citation type="journal article" name="DNA Res.">
        <title>The physiological potential of anammox bacteria as revealed by their core genome structure.</title>
        <authorList>
            <person name="Okubo T."/>
            <person name="Toyoda A."/>
            <person name="Fukuhara K."/>
            <person name="Uchiyama I."/>
            <person name="Harigaya Y."/>
            <person name="Kuroiwa M."/>
            <person name="Suzuki T."/>
            <person name="Murakami Y."/>
            <person name="Suwa Y."/>
            <person name="Takami H."/>
        </authorList>
    </citation>
    <scope>NUCLEOTIDE SEQUENCE</scope>
    <source>
        <strain evidence="5">317325-3</strain>
    </source>
</reference>
<dbReference type="Pfam" id="PF00288">
    <property type="entry name" value="GHMP_kinases_N"/>
    <property type="match status" value="1"/>
</dbReference>
<dbReference type="Gene3D" id="3.30.230.10">
    <property type="match status" value="1"/>
</dbReference>
<feature type="domain" description="GHMP kinase N-terminal" evidence="3">
    <location>
        <begin position="67"/>
        <end position="134"/>
    </location>
</feature>
<gene>
    <name evidence="5" type="ORF">DSYM_25660</name>
</gene>
<keyword evidence="1" id="KW-0808">Transferase</keyword>
<evidence type="ECO:0000313" key="6">
    <source>
        <dbReference type="Proteomes" id="UP000662914"/>
    </source>
</evidence>
<dbReference type="InterPro" id="IPR004422">
    <property type="entry name" value="RFAP_synthase"/>
</dbReference>
<dbReference type="GO" id="GO:0016301">
    <property type="term" value="F:kinase activity"/>
    <property type="evidence" value="ECO:0007669"/>
    <property type="project" value="UniProtKB-KW"/>
</dbReference>
<dbReference type="KEGG" id="ddz:DSYM_25660"/>
<evidence type="ECO:0008006" key="7">
    <source>
        <dbReference type="Google" id="ProtNLM"/>
    </source>
</evidence>
<keyword evidence="2" id="KW-0418">Kinase</keyword>
<evidence type="ECO:0000256" key="1">
    <source>
        <dbReference type="ARBA" id="ARBA00022679"/>
    </source>
</evidence>
<proteinExistence type="predicted"/>
<dbReference type="GO" id="GO:0005524">
    <property type="term" value="F:ATP binding"/>
    <property type="evidence" value="ECO:0007669"/>
    <property type="project" value="InterPro"/>
</dbReference>
<dbReference type="InterPro" id="IPR020568">
    <property type="entry name" value="Ribosomal_Su5_D2-typ_SF"/>
</dbReference>
<organism evidence="5 6">
    <name type="scientific">Candidatus Desulfobacillus denitrificans</name>
    <dbReference type="NCBI Taxonomy" id="2608985"/>
    <lineage>
        <taxon>Bacteria</taxon>
        <taxon>Pseudomonadati</taxon>
        <taxon>Pseudomonadota</taxon>
        <taxon>Betaproteobacteria</taxon>
        <taxon>Candidatus Desulfobacillus</taxon>
    </lineage>
</organism>
<dbReference type="InterPro" id="IPR013750">
    <property type="entry name" value="GHMP_kinase_C_dom"/>
</dbReference>
<sequence>MHAIDIECPARLHLGFIDPDASSGRRFGSLGLAIDGLGTRLHVQRTRSVREAYFAAGERAQAERERVLACLERLRAALDFRAPLAIELLAAIPPHAGLGSGTQLALALGYAVARLAGCEASPQRIAELTQRGARSGIGIGVFEQGGFVVDGGRAAQTTLPPIVARHPFPAAWRVLLVFDVTHRGLSGAAEAGAFRALPAFPPRQAERIAALTLLHVLPALAEADFARFGPAVTEIQSLVGDYFAPAQGGRFASPRVARWLDWFAARGARCLGQSSWGPTGFVMTASAEEAQRLLEAAKAARAPDDPVRFRSAAGRNVGARIVESHSGARARAS</sequence>
<dbReference type="PIRSF" id="PIRSF004884">
    <property type="entry name" value="Sugar_kin_arch"/>
    <property type="match status" value="1"/>
</dbReference>
<feature type="domain" description="GHMP kinase C-terminal" evidence="4">
    <location>
        <begin position="217"/>
        <end position="299"/>
    </location>
</feature>
<protein>
    <recommendedName>
        <fullName evidence="7">GHMP kinase</fullName>
    </recommendedName>
</protein>
<accession>A0A809RZZ7</accession>
<dbReference type="PANTHER" id="PTHR20861:SF6">
    <property type="entry name" value="BETA-RIBOFURANOSYLPHENOL 5'-PHOSPHATE SYNTHASE"/>
    <property type="match status" value="1"/>
</dbReference>
<dbReference type="InterPro" id="IPR014721">
    <property type="entry name" value="Ribsml_uS5_D2-typ_fold_subgr"/>
</dbReference>
<dbReference type="SUPFAM" id="SSF54211">
    <property type="entry name" value="Ribosomal protein S5 domain 2-like"/>
    <property type="match status" value="1"/>
</dbReference>
<dbReference type="AlphaFoldDB" id="A0A809RZZ7"/>
<dbReference type="InterPro" id="IPR006204">
    <property type="entry name" value="GHMP_kinase_N_dom"/>
</dbReference>
<evidence type="ECO:0000256" key="2">
    <source>
        <dbReference type="ARBA" id="ARBA00022777"/>
    </source>
</evidence>
<dbReference type="PANTHER" id="PTHR20861">
    <property type="entry name" value="HOMOSERINE/4-DIPHOSPHOCYTIDYL-2-C-METHYL-D-ERYTHRITOL KINASE"/>
    <property type="match status" value="1"/>
</dbReference>
<evidence type="ECO:0000259" key="3">
    <source>
        <dbReference type="Pfam" id="PF00288"/>
    </source>
</evidence>
<dbReference type="NCBIfam" id="TIGR00144">
    <property type="entry name" value="beta_RFAP_syn"/>
    <property type="match status" value="1"/>
</dbReference>